<keyword evidence="1" id="KW-0489">Methyltransferase</keyword>
<protein>
    <submittedName>
        <fullName evidence="1">SAM-dependent methyltransferase</fullName>
    </submittedName>
</protein>
<keyword evidence="2" id="KW-1185">Reference proteome</keyword>
<reference evidence="1 2" key="1">
    <citation type="submission" date="2020-07" db="EMBL/GenBank/DDBJ databases">
        <authorList>
            <person name="Feng X."/>
        </authorList>
    </citation>
    <scope>NUCLEOTIDE SEQUENCE [LARGE SCALE GENOMIC DNA]</scope>
    <source>
        <strain evidence="1 2">JCM14086</strain>
    </source>
</reference>
<dbReference type="GO" id="GO:0032259">
    <property type="term" value="P:methylation"/>
    <property type="evidence" value="ECO:0007669"/>
    <property type="project" value="UniProtKB-KW"/>
</dbReference>
<dbReference type="AlphaFoldDB" id="A0A7X1AWY6"/>
<proteinExistence type="predicted"/>
<organism evidence="1 2">
    <name type="scientific">Puniceicoccus vermicola</name>
    <dbReference type="NCBI Taxonomy" id="388746"/>
    <lineage>
        <taxon>Bacteria</taxon>
        <taxon>Pseudomonadati</taxon>
        <taxon>Verrucomicrobiota</taxon>
        <taxon>Opitutia</taxon>
        <taxon>Puniceicoccales</taxon>
        <taxon>Puniceicoccaceae</taxon>
        <taxon>Puniceicoccus</taxon>
    </lineage>
</organism>
<evidence type="ECO:0000313" key="1">
    <source>
        <dbReference type="EMBL" id="MBC2601540.1"/>
    </source>
</evidence>
<gene>
    <name evidence="1" type="ORF">H5P30_07085</name>
</gene>
<comment type="caution">
    <text evidence="1">The sequence shown here is derived from an EMBL/GenBank/DDBJ whole genome shotgun (WGS) entry which is preliminary data.</text>
</comment>
<dbReference type="EMBL" id="JACHVA010000053">
    <property type="protein sequence ID" value="MBC2601540.1"/>
    <property type="molecule type" value="Genomic_DNA"/>
</dbReference>
<dbReference type="GO" id="GO:0008168">
    <property type="term" value="F:methyltransferase activity"/>
    <property type="evidence" value="ECO:0007669"/>
    <property type="project" value="UniProtKB-KW"/>
</dbReference>
<dbReference type="Proteomes" id="UP000525652">
    <property type="component" value="Unassembled WGS sequence"/>
</dbReference>
<name>A0A7X1AWY6_9BACT</name>
<evidence type="ECO:0000313" key="2">
    <source>
        <dbReference type="Proteomes" id="UP000525652"/>
    </source>
</evidence>
<accession>A0A7X1AWY6</accession>
<keyword evidence="1" id="KW-0808">Transferase</keyword>
<sequence length="230" mass="26490">MRLESVVPWGRSLDEYRAMFALSPDDLHKRILGCGDGPASFNAELTELGGSVVSVDPVYQFSREEIRSRVEEVRPSLLESVRENREAFVWNVIPNVEFLENLRMTAMNRFLADFEEGCDEGRYRSEGIPELVFRAQEFELALVSHFLFLYSENLDEEFHFNGLMELLRVAREVRVFPLLELSGRRSPHLEPVLKRLRSEGVTARIQTVDYEFQKGGDEMLVLTRCPDQGA</sequence>